<evidence type="ECO:0000256" key="2">
    <source>
        <dbReference type="SAM" id="MobiDB-lite"/>
    </source>
</evidence>
<reference evidence="4 5" key="1">
    <citation type="journal article" date="2021" name="Sci. Rep.">
        <title>Chromosome anchoring in Senegalese sole (Solea senegalensis) reveals sex-associated markers and genome rearrangements in flatfish.</title>
        <authorList>
            <person name="Guerrero-Cozar I."/>
            <person name="Gomez-Garrido J."/>
            <person name="Berbel C."/>
            <person name="Martinez-Blanch J.F."/>
            <person name="Alioto T."/>
            <person name="Claros M.G."/>
            <person name="Gagnaire P.A."/>
            <person name="Manchado M."/>
        </authorList>
    </citation>
    <scope>NUCLEOTIDE SEQUENCE [LARGE SCALE GENOMIC DNA]</scope>
    <source>
        <strain evidence="4">Sse05_10M</strain>
    </source>
</reference>
<feature type="region of interest" description="Disordered" evidence="2">
    <location>
        <begin position="46"/>
        <end position="69"/>
    </location>
</feature>
<keyword evidence="1" id="KW-0863">Zinc-finger</keyword>
<proteinExistence type="predicted"/>
<dbReference type="Proteomes" id="UP000693946">
    <property type="component" value="Linkage Group LG12"/>
</dbReference>
<name>A0AAV6SMP5_SOLSE</name>
<evidence type="ECO:0000313" key="5">
    <source>
        <dbReference type="Proteomes" id="UP000693946"/>
    </source>
</evidence>
<keyword evidence="1" id="KW-0862">Zinc</keyword>
<protein>
    <recommendedName>
        <fullName evidence="3">CCHC-type domain-containing protein</fullName>
    </recommendedName>
</protein>
<dbReference type="AlphaFoldDB" id="A0AAV6SMP5"/>
<comment type="caution">
    <text evidence="4">The sequence shown here is derived from an EMBL/GenBank/DDBJ whole genome shotgun (WGS) entry which is preliminary data.</text>
</comment>
<feature type="domain" description="CCHC-type" evidence="3">
    <location>
        <begin position="177"/>
        <end position="192"/>
    </location>
</feature>
<dbReference type="GO" id="GO:0008270">
    <property type="term" value="F:zinc ion binding"/>
    <property type="evidence" value="ECO:0007669"/>
    <property type="project" value="UniProtKB-KW"/>
</dbReference>
<dbReference type="Pfam" id="PF00098">
    <property type="entry name" value="zf-CCHC"/>
    <property type="match status" value="1"/>
</dbReference>
<dbReference type="GO" id="GO:0003676">
    <property type="term" value="F:nucleic acid binding"/>
    <property type="evidence" value="ECO:0007669"/>
    <property type="project" value="InterPro"/>
</dbReference>
<feature type="region of interest" description="Disordered" evidence="2">
    <location>
        <begin position="187"/>
        <end position="218"/>
    </location>
</feature>
<sequence>MCHVFALQPPLPPLASDGFIIYWCRLQPAMQARQWLGLRTALQADSRGSPGCRRNRWTSRPSRVGWSSSRPKMTAYDGIGMRPRRAPVQVDCWWTLPHLSVWCISHARDDVLSSEAATTTSLQPRLDGSPDSSTSSQLAALTAFVHKQQEQLNQITQTLAAMQKPPASQHSRPNIICRRCQRPGHYASDCENERSRPRPSSTVSAPQVAFSSPPQMEN</sequence>
<gene>
    <name evidence="4" type="ORF">JOB18_042036</name>
</gene>
<dbReference type="PROSITE" id="PS50158">
    <property type="entry name" value="ZF_CCHC"/>
    <property type="match status" value="1"/>
</dbReference>
<dbReference type="InterPro" id="IPR001878">
    <property type="entry name" value="Znf_CCHC"/>
</dbReference>
<feature type="compositionally biased region" description="Polar residues" evidence="2">
    <location>
        <begin position="58"/>
        <end position="69"/>
    </location>
</feature>
<accession>A0AAV6SMP5</accession>
<evidence type="ECO:0000313" key="4">
    <source>
        <dbReference type="EMBL" id="KAG7518718.1"/>
    </source>
</evidence>
<dbReference type="EMBL" id="JAGKHQ010000004">
    <property type="protein sequence ID" value="KAG7518718.1"/>
    <property type="molecule type" value="Genomic_DNA"/>
</dbReference>
<evidence type="ECO:0000259" key="3">
    <source>
        <dbReference type="PROSITE" id="PS50158"/>
    </source>
</evidence>
<organism evidence="4 5">
    <name type="scientific">Solea senegalensis</name>
    <name type="common">Senegalese sole</name>
    <dbReference type="NCBI Taxonomy" id="28829"/>
    <lineage>
        <taxon>Eukaryota</taxon>
        <taxon>Metazoa</taxon>
        <taxon>Chordata</taxon>
        <taxon>Craniata</taxon>
        <taxon>Vertebrata</taxon>
        <taxon>Euteleostomi</taxon>
        <taxon>Actinopterygii</taxon>
        <taxon>Neopterygii</taxon>
        <taxon>Teleostei</taxon>
        <taxon>Neoteleostei</taxon>
        <taxon>Acanthomorphata</taxon>
        <taxon>Carangaria</taxon>
        <taxon>Pleuronectiformes</taxon>
        <taxon>Pleuronectoidei</taxon>
        <taxon>Soleidae</taxon>
        <taxon>Solea</taxon>
    </lineage>
</organism>
<feature type="compositionally biased region" description="Polar residues" evidence="2">
    <location>
        <begin position="198"/>
        <end position="218"/>
    </location>
</feature>
<keyword evidence="1" id="KW-0479">Metal-binding</keyword>
<keyword evidence="5" id="KW-1185">Reference proteome</keyword>
<evidence type="ECO:0000256" key="1">
    <source>
        <dbReference type="PROSITE-ProRule" id="PRU00047"/>
    </source>
</evidence>